<evidence type="ECO:0000256" key="2">
    <source>
        <dbReference type="ARBA" id="ARBA00012282"/>
    </source>
</evidence>
<proteinExistence type="predicted"/>
<evidence type="ECO:0000313" key="14">
    <source>
        <dbReference type="Proteomes" id="UP000477680"/>
    </source>
</evidence>
<feature type="domain" description="PAS" evidence="8">
    <location>
        <begin position="532"/>
        <end position="602"/>
    </location>
</feature>
<dbReference type="KEGG" id="kim:G3T16_13425"/>
<evidence type="ECO:0000256" key="3">
    <source>
        <dbReference type="ARBA" id="ARBA00022636"/>
    </source>
</evidence>
<evidence type="ECO:0000256" key="4">
    <source>
        <dbReference type="ARBA" id="ARBA00022692"/>
    </source>
</evidence>
<dbReference type="CDD" id="cd01949">
    <property type="entry name" value="GGDEF"/>
    <property type="match status" value="1"/>
</dbReference>
<keyword evidence="3" id="KW-0973">c-di-GMP</keyword>
<dbReference type="Gene3D" id="3.30.450.350">
    <property type="entry name" value="CHASE domain"/>
    <property type="match status" value="1"/>
</dbReference>
<dbReference type="InterPro" id="IPR035965">
    <property type="entry name" value="PAS-like_dom_sf"/>
</dbReference>
<feature type="transmembrane region" description="Helical" evidence="7">
    <location>
        <begin position="12"/>
        <end position="33"/>
    </location>
</feature>
<dbReference type="PANTHER" id="PTHR44757:SF2">
    <property type="entry name" value="BIOFILM ARCHITECTURE MAINTENANCE PROTEIN MBAA"/>
    <property type="match status" value="1"/>
</dbReference>
<evidence type="ECO:0000259" key="11">
    <source>
        <dbReference type="PROSITE" id="PS50883"/>
    </source>
</evidence>
<keyword evidence="4 7" id="KW-0812">Transmembrane</keyword>
<comment type="subcellular location">
    <subcellularLocation>
        <location evidence="1">Membrane</location>
    </subcellularLocation>
</comment>
<evidence type="ECO:0000259" key="10">
    <source>
        <dbReference type="PROSITE" id="PS50839"/>
    </source>
</evidence>
<evidence type="ECO:0000256" key="1">
    <source>
        <dbReference type="ARBA" id="ARBA00004370"/>
    </source>
</evidence>
<dbReference type="SUPFAM" id="SSF55781">
    <property type="entry name" value="GAF domain-like"/>
    <property type="match status" value="1"/>
</dbReference>
<dbReference type="InterPro" id="IPR013656">
    <property type="entry name" value="PAS_4"/>
</dbReference>
<dbReference type="SMART" id="SM00052">
    <property type="entry name" value="EAL"/>
    <property type="match status" value="1"/>
</dbReference>
<dbReference type="InterPro" id="IPR029787">
    <property type="entry name" value="Nucleotide_cyclase"/>
</dbReference>
<dbReference type="Gene3D" id="3.30.70.270">
    <property type="match status" value="1"/>
</dbReference>
<dbReference type="GO" id="GO:0016020">
    <property type="term" value="C:membrane"/>
    <property type="evidence" value="ECO:0007669"/>
    <property type="project" value="UniProtKB-SubCell"/>
</dbReference>
<dbReference type="AlphaFoldDB" id="A0A6C0U2U7"/>
<feature type="domain" description="GGDEF" evidence="12">
    <location>
        <begin position="690"/>
        <end position="822"/>
    </location>
</feature>
<dbReference type="InterPro" id="IPR035919">
    <property type="entry name" value="EAL_sf"/>
</dbReference>
<dbReference type="Gene3D" id="3.30.450.20">
    <property type="entry name" value="PAS domain"/>
    <property type="match status" value="1"/>
</dbReference>
<dbReference type="RefSeq" id="WP_163495693.1">
    <property type="nucleotide sequence ID" value="NZ_CP048711.1"/>
</dbReference>
<dbReference type="InterPro" id="IPR029016">
    <property type="entry name" value="GAF-like_dom_sf"/>
</dbReference>
<dbReference type="InterPro" id="IPR000160">
    <property type="entry name" value="GGDEF_dom"/>
</dbReference>
<dbReference type="EMBL" id="CP048711">
    <property type="protein sequence ID" value="QIB66258.1"/>
    <property type="molecule type" value="Genomic_DNA"/>
</dbReference>
<dbReference type="CDD" id="cd00130">
    <property type="entry name" value="PAS"/>
    <property type="match status" value="1"/>
</dbReference>
<evidence type="ECO:0000256" key="7">
    <source>
        <dbReference type="SAM" id="Phobius"/>
    </source>
</evidence>
<dbReference type="SMART" id="SM01079">
    <property type="entry name" value="CHASE"/>
    <property type="match status" value="1"/>
</dbReference>
<evidence type="ECO:0000259" key="12">
    <source>
        <dbReference type="PROSITE" id="PS50887"/>
    </source>
</evidence>
<evidence type="ECO:0000256" key="5">
    <source>
        <dbReference type="ARBA" id="ARBA00022989"/>
    </source>
</evidence>
<dbReference type="InterPro" id="IPR043128">
    <property type="entry name" value="Rev_trsase/Diguanyl_cyclase"/>
</dbReference>
<dbReference type="Proteomes" id="UP000477680">
    <property type="component" value="Chromosome"/>
</dbReference>
<dbReference type="PROSITE" id="PS50887">
    <property type="entry name" value="GGDEF"/>
    <property type="match status" value="1"/>
</dbReference>
<dbReference type="Pfam" id="PF03924">
    <property type="entry name" value="CHASE"/>
    <property type="match status" value="1"/>
</dbReference>
<dbReference type="InterPro" id="IPR001633">
    <property type="entry name" value="EAL_dom"/>
</dbReference>
<dbReference type="Pfam" id="PF00563">
    <property type="entry name" value="EAL"/>
    <property type="match status" value="1"/>
</dbReference>
<reference evidence="13 14" key="1">
    <citation type="submission" date="2020-02" db="EMBL/GenBank/DDBJ databases">
        <title>Genome sequencing for Kineobactrum sp. M2.</title>
        <authorList>
            <person name="Park S.-J."/>
        </authorList>
    </citation>
    <scope>NUCLEOTIDE SEQUENCE [LARGE SCALE GENOMIC DNA]</scope>
    <source>
        <strain evidence="13 14">M2</strain>
    </source>
</reference>
<evidence type="ECO:0000313" key="13">
    <source>
        <dbReference type="EMBL" id="QIB66258.1"/>
    </source>
</evidence>
<dbReference type="InterPro" id="IPR003018">
    <property type="entry name" value="GAF"/>
</dbReference>
<dbReference type="Gene3D" id="3.30.450.40">
    <property type="match status" value="1"/>
</dbReference>
<dbReference type="InterPro" id="IPR000014">
    <property type="entry name" value="PAS"/>
</dbReference>
<dbReference type="SMART" id="SM00065">
    <property type="entry name" value="GAF"/>
    <property type="match status" value="1"/>
</dbReference>
<dbReference type="PROSITE" id="PS50839">
    <property type="entry name" value="CHASE"/>
    <property type="match status" value="1"/>
</dbReference>
<organism evidence="13 14">
    <name type="scientific">Kineobactrum salinum</name>
    <dbReference type="NCBI Taxonomy" id="2708301"/>
    <lineage>
        <taxon>Bacteria</taxon>
        <taxon>Pseudomonadati</taxon>
        <taxon>Pseudomonadota</taxon>
        <taxon>Gammaproteobacteria</taxon>
        <taxon>Cellvibrionales</taxon>
        <taxon>Halieaceae</taxon>
        <taxon>Kineobactrum</taxon>
    </lineage>
</organism>
<dbReference type="InterPro" id="IPR000700">
    <property type="entry name" value="PAS-assoc_C"/>
</dbReference>
<dbReference type="GO" id="GO:0071111">
    <property type="term" value="F:cyclic-guanylate-specific phosphodiesterase activity"/>
    <property type="evidence" value="ECO:0007669"/>
    <property type="project" value="UniProtKB-EC"/>
</dbReference>
<dbReference type="SUPFAM" id="SSF141868">
    <property type="entry name" value="EAL domain-like"/>
    <property type="match status" value="1"/>
</dbReference>
<evidence type="ECO:0000259" key="9">
    <source>
        <dbReference type="PROSITE" id="PS50113"/>
    </source>
</evidence>
<evidence type="ECO:0000259" key="8">
    <source>
        <dbReference type="PROSITE" id="PS50112"/>
    </source>
</evidence>
<dbReference type="FunFam" id="3.20.20.450:FF:000001">
    <property type="entry name" value="Cyclic di-GMP phosphodiesterase yahA"/>
    <property type="match status" value="1"/>
</dbReference>
<dbReference type="SUPFAM" id="SSF55785">
    <property type="entry name" value="PYP-like sensor domain (PAS domain)"/>
    <property type="match status" value="1"/>
</dbReference>
<feature type="domain" description="EAL" evidence="11">
    <location>
        <begin position="831"/>
        <end position="1085"/>
    </location>
</feature>
<accession>A0A6C0U2U7</accession>
<dbReference type="Pfam" id="PF00990">
    <property type="entry name" value="GGDEF"/>
    <property type="match status" value="1"/>
</dbReference>
<dbReference type="SUPFAM" id="SSF55073">
    <property type="entry name" value="Nucleotide cyclase"/>
    <property type="match status" value="1"/>
</dbReference>
<name>A0A6C0U2U7_9GAMM</name>
<dbReference type="InterPro" id="IPR006189">
    <property type="entry name" value="CHASE_dom"/>
</dbReference>
<dbReference type="PROSITE" id="PS50883">
    <property type="entry name" value="EAL"/>
    <property type="match status" value="1"/>
</dbReference>
<dbReference type="CDD" id="cd01948">
    <property type="entry name" value="EAL"/>
    <property type="match status" value="1"/>
</dbReference>
<protein>
    <recommendedName>
        <fullName evidence="2">cyclic-guanylate-specific phosphodiesterase</fullName>
        <ecNumber evidence="2">3.1.4.52</ecNumber>
    </recommendedName>
</protein>
<keyword evidence="6 7" id="KW-0472">Membrane</keyword>
<dbReference type="SMART" id="SM00267">
    <property type="entry name" value="GGDEF"/>
    <property type="match status" value="1"/>
</dbReference>
<dbReference type="EC" id="3.1.4.52" evidence="2"/>
<dbReference type="GO" id="GO:0007165">
    <property type="term" value="P:signal transduction"/>
    <property type="evidence" value="ECO:0007669"/>
    <property type="project" value="UniProtKB-ARBA"/>
</dbReference>
<dbReference type="Gene3D" id="3.20.20.450">
    <property type="entry name" value="EAL domain"/>
    <property type="match status" value="1"/>
</dbReference>
<dbReference type="InterPro" id="IPR052155">
    <property type="entry name" value="Biofilm_reg_signaling"/>
</dbReference>
<dbReference type="NCBIfam" id="TIGR00254">
    <property type="entry name" value="GGDEF"/>
    <property type="match status" value="1"/>
</dbReference>
<dbReference type="Pfam" id="PF13185">
    <property type="entry name" value="GAF_2"/>
    <property type="match status" value="1"/>
</dbReference>
<dbReference type="InterPro" id="IPR042240">
    <property type="entry name" value="CHASE_sf"/>
</dbReference>
<feature type="domain" description="CHASE" evidence="10">
    <location>
        <begin position="135"/>
        <end position="301"/>
    </location>
</feature>
<sequence length="1094" mass="120738">MPTVARHWIAGILPFTLAGLVITGGLAATLLLWDHERKRERELVEAAFAVEVGQVVTNLVGKLNAYTVVMRGLQGFFQGSDEVSYIEFLRYIRALDVTSELAGVQGLGWVVPVTRGQLPQHLAAIRAQLPVPYEIHPASQRELLAPIIYLEPLAEENLNAVGFDVFSNPVARAAAEQARDSGEMVITGALSLVQDIDSSPSPSFVMYLPVYRSGRIPATVAGRREALLGWVDVPFRMADLLASLRAEIDPDIGLEVRDGAPGEAAGLLYSTDMERQQSRSAEGELETQLEIEIGGRSWTLSLFTVPGVYRGETLPARSSLMLPAGSSLSLALGLLVFVIAKSRDRSERRAVRLGHLYHAQSEINQAIVRMDREEELLPLVCRMAVQYGGMTMAWVGKIDADTGRVVCMASFGEGTDYIQPDIVLTEAEEPGPVEIALQENRPVIINDYLAATTTPSRQQSAREYGWRSAAAIPLQRGGKAFAVLKVYHCRAGAFDDDVTNLLLDMAGDISFSLDNFDREAQRIDYEQALKENETMLSTIMESIGACIYLKDVEGRYLFANQQVLDLWGVSKEKVVGASDDEFFDSVTAALVRENDRRVLENGEVVEAEEVDTVRETGITRTFWSVKIPMRKADGTLYGLCGISTDITERKHNLERIRFLSNYDTLTGLPNRDLLRDKARFALETAKAQDSQVALLCIDLDRFKLINDSLGLLVGDLVLKAVAQRLTRQLHLDATLCRIGGDELFLLLPNHNQEEAEAVALRLLELIAEPLEVKRHRLSLTASIGVAVYPRHGRDFEQLTQAADAALFKAKQSGRNNFKVFAELMRAQADEILLIEHELRDALANEHLSLYYQPQISMQTGAVTGVEALLRWQHPEIGFISPSRFIPVAEESGLILELGSWVLRTAARQQALWCSTGVPVASMAVNLSAGQVYKDGFAEMVAGVLEQNQLPPAMLDLELTERIAMEHSSKTLTTLTELQELGVTLSIDDFGTGYSSLSYLKRYPINKLKIDKSFVDGVGDDPEDQAIVLAIIGIARALGFRTVAEGVETAAQWQFLHDHGCDEYQGYYFSRALPVQELEALLRAQPPADSVVSNR</sequence>
<feature type="domain" description="PAC" evidence="9">
    <location>
        <begin position="606"/>
        <end position="658"/>
    </location>
</feature>
<dbReference type="Pfam" id="PF08448">
    <property type="entry name" value="PAS_4"/>
    <property type="match status" value="1"/>
</dbReference>
<keyword evidence="5 7" id="KW-1133">Transmembrane helix</keyword>
<dbReference type="PROSITE" id="PS50113">
    <property type="entry name" value="PAC"/>
    <property type="match status" value="1"/>
</dbReference>
<dbReference type="NCBIfam" id="TIGR00229">
    <property type="entry name" value="sensory_box"/>
    <property type="match status" value="1"/>
</dbReference>
<dbReference type="SMART" id="SM00091">
    <property type="entry name" value="PAS"/>
    <property type="match status" value="1"/>
</dbReference>
<evidence type="ECO:0000256" key="6">
    <source>
        <dbReference type="ARBA" id="ARBA00023136"/>
    </source>
</evidence>
<keyword evidence="14" id="KW-1185">Reference proteome</keyword>
<gene>
    <name evidence="13" type="ORF">G3T16_13425</name>
</gene>
<dbReference type="PROSITE" id="PS50112">
    <property type="entry name" value="PAS"/>
    <property type="match status" value="1"/>
</dbReference>
<dbReference type="PANTHER" id="PTHR44757">
    <property type="entry name" value="DIGUANYLATE CYCLASE DGCP"/>
    <property type="match status" value="1"/>
</dbReference>